<keyword evidence="10 12" id="KW-0143">Chaperone</keyword>
<keyword evidence="7 12" id="KW-1133">Transmembrane helix</keyword>
<keyword evidence="3 12" id="KW-1003">Cell membrane</keyword>
<keyword evidence="9" id="KW-0564">Palmitate</keyword>
<dbReference type="AlphaFoldDB" id="A0A0A1MB53"/>
<dbReference type="Pfam" id="PF02096">
    <property type="entry name" value="60KD_IMP"/>
    <property type="match status" value="1"/>
</dbReference>
<evidence type="ECO:0000256" key="5">
    <source>
        <dbReference type="ARBA" id="ARBA00022729"/>
    </source>
</evidence>
<comment type="similarity">
    <text evidence="12">Belongs to the OXA1/ALB3/YidC family. Type 2 subfamily.</text>
</comment>
<keyword evidence="15" id="KW-1185">Reference proteome</keyword>
<dbReference type="EMBL" id="CDGG01000001">
    <property type="protein sequence ID" value="CEI82580.1"/>
    <property type="molecule type" value="Genomic_DNA"/>
</dbReference>
<sequence length="260" mass="29641">MGKHGLLTAFKKYRFFFLVILLVFVLAGCGGNNTPIDSSSTGFFDHYFVYTFSLLIKKIASLFQGNYGIAIVLITIIIRFVLMPFFIRQSKNSKDSQKKMAVMKPEMDEIQKKYKGKSSTEDQLSMQRELSEVYKKHDFNPVKMAVGCLPLIIQMPILLGFYYAIMRTPEIAEHSFLWFSLGETDILFVVFAVLIYYLQARVSLIGMDETQRKQMAVMSFISPIMIGVVSLNAPAALPLYWAVGGMFMIVQTLIIKKYVH</sequence>
<dbReference type="InterPro" id="IPR023060">
    <property type="entry name" value="YidC/YidC1/YidC2_Firmicutes"/>
</dbReference>
<dbReference type="HAMAP" id="MF_01811">
    <property type="entry name" value="YidC_type2"/>
    <property type="match status" value="1"/>
</dbReference>
<dbReference type="NCBIfam" id="TIGR03592">
    <property type="entry name" value="yidC_oxa1_cterm"/>
    <property type="match status" value="1"/>
</dbReference>
<evidence type="ECO:0000256" key="11">
    <source>
        <dbReference type="ARBA" id="ARBA00023288"/>
    </source>
</evidence>
<gene>
    <name evidence="14" type="primary">misCB</name>
    <name evidence="12" type="synonym">yidC</name>
    <name evidence="14" type="ORF">BN997_02461</name>
</gene>
<evidence type="ECO:0000256" key="6">
    <source>
        <dbReference type="ARBA" id="ARBA00022927"/>
    </source>
</evidence>
<evidence type="ECO:0000256" key="9">
    <source>
        <dbReference type="ARBA" id="ARBA00023139"/>
    </source>
</evidence>
<dbReference type="InterPro" id="IPR001708">
    <property type="entry name" value="YidC/ALB3/OXA1/COX18"/>
</dbReference>
<dbReference type="PROSITE" id="PS51257">
    <property type="entry name" value="PROKAR_LIPOPROTEIN"/>
    <property type="match status" value="1"/>
</dbReference>
<dbReference type="STRING" id="545501.BN997_02461"/>
<reference evidence="14 15" key="1">
    <citation type="submission" date="2014-11" db="EMBL/GenBank/DDBJ databases">
        <authorList>
            <person name="Urmite Genomes Urmite Genomes"/>
        </authorList>
    </citation>
    <scope>NUCLEOTIDE SEQUENCE [LARGE SCALE GENOMIC DNA]</scope>
    <source>
        <strain evidence="14 15">Oc5</strain>
    </source>
</reference>
<evidence type="ECO:0000256" key="7">
    <source>
        <dbReference type="ARBA" id="ARBA00022989"/>
    </source>
</evidence>
<dbReference type="GO" id="GO:0051205">
    <property type="term" value="P:protein insertion into membrane"/>
    <property type="evidence" value="ECO:0007669"/>
    <property type="project" value="TreeGrafter"/>
</dbReference>
<evidence type="ECO:0000256" key="3">
    <source>
        <dbReference type="ARBA" id="ARBA00022475"/>
    </source>
</evidence>
<dbReference type="PANTHER" id="PTHR12428:SF65">
    <property type="entry name" value="CYTOCHROME C OXIDASE ASSEMBLY PROTEIN COX18, MITOCHONDRIAL"/>
    <property type="match status" value="1"/>
</dbReference>
<evidence type="ECO:0000256" key="4">
    <source>
        <dbReference type="ARBA" id="ARBA00022692"/>
    </source>
</evidence>
<dbReference type="GO" id="GO:0032977">
    <property type="term" value="F:membrane insertase activity"/>
    <property type="evidence" value="ECO:0007669"/>
    <property type="project" value="InterPro"/>
</dbReference>
<proteinExistence type="inferred from homology"/>
<name>A0A0A1MB53_9BACI</name>
<protein>
    <recommendedName>
        <fullName evidence="12">Membrane protein insertase YidC</fullName>
    </recommendedName>
    <alternativeName>
        <fullName evidence="12">Foldase YidC</fullName>
    </alternativeName>
    <alternativeName>
        <fullName evidence="12">Membrane integrase YidC</fullName>
    </alternativeName>
    <alternativeName>
        <fullName evidence="12">Membrane protein YidC</fullName>
    </alternativeName>
</protein>
<feature type="transmembrane region" description="Helical" evidence="12">
    <location>
        <begin position="186"/>
        <end position="204"/>
    </location>
</feature>
<dbReference type="InterPro" id="IPR028055">
    <property type="entry name" value="YidC/Oxa/ALB_C"/>
</dbReference>
<feature type="domain" description="Membrane insertase YidC/Oxa/ALB C-terminal" evidence="13">
    <location>
        <begin position="67"/>
        <end position="257"/>
    </location>
</feature>
<evidence type="ECO:0000256" key="10">
    <source>
        <dbReference type="ARBA" id="ARBA00023186"/>
    </source>
</evidence>
<keyword evidence="4 12" id="KW-0812">Transmembrane</keyword>
<dbReference type="PANTHER" id="PTHR12428">
    <property type="entry name" value="OXA1"/>
    <property type="match status" value="1"/>
</dbReference>
<feature type="transmembrane region" description="Helical" evidence="12">
    <location>
        <begin position="216"/>
        <end position="233"/>
    </location>
</feature>
<evidence type="ECO:0000256" key="1">
    <source>
        <dbReference type="ARBA" id="ARBA00004651"/>
    </source>
</evidence>
<keyword evidence="8 12" id="KW-0472">Membrane</keyword>
<evidence type="ECO:0000256" key="8">
    <source>
        <dbReference type="ARBA" id="ARBA00023136"/>
    </source>
</evidence>
<dbReference type="GO" id="GO:0005886">
    <property type="term" value="C:plasma membrane"/>
    <property type="evidence" value="ECO:0007669"/>
    <property type="project" value="UniProtKB-SubCell"/>
</dbReference>
<dbReference type="RefSeq" id="WP_042532513.1">
    <property type="nucleotide sequence ID" value="NZ_CAXOIH010000020.1"/>
</dbReference>
<dbReference type="CDD" id="cd20070">
    <property type="entry name" value="5TM_YidC_Alb3"/>
    <property type="match status" value="1"/>
</dbReference>
<evidence type="ECO:0000256" key="12">
    <source>
        <dbReference type="HAMAP-Rule" id="MF_01811"/>
    </source>
</evidence>
<evidence type="ECO:0000313" key="15">
    <source>
        <dbReference type="Proteomes" id="UP000040453"/>
    </source>
</evidence>
<comment type="subcellular location">
    <subcellularLocation>
        <location evidence="1 12">Cell membrane</location>
        <topology evidence="1 12">Multi-pass membrane protein</topology>
    </subcellularLocation>
</comment>
<feature type="transmembrane region" description="Helical" evidence="12">
    <location>
        <begin position="144"/>
        <end position="166"/>
    </location>
</feature>
<dbReference type="OrthoDB" id="9780552at2"/>
<dbReference type="GO" id="GO:0015031">
    <property type="term" value="P:protein transport"/>
    <property type="evidence" value="ECO:0007669"/>
    <property type="project" value="UniProtKB-KW"/>
</dbReference>
<feature type="transmembrane region" description="Helical" evidence="12">
    <location>
        <begin position="67"/>
        <end position="87"/>
    </location>
</feature>
<evidence type="ECO:0000259" key="13">
    <source>
        <dbReference type="Pfam" id="PF02096"/>
    </source>
</evidence>
<evidence type="ECO:0000256" key="2">
    <source>
        <dbReference type="ARBA" id="ARBA00022448"/>
    </source>
</evidence>
<keyword evidence="5 12" id="KW-0732">Signal</keyword>
<accession>A0A0A1MB53</accession>
<dbReference type="Proteomes" id="UP000040453">
    <property type="component" value="Unassembled WGS sequence"/>
</dbReference>
<keyword evidence="2 12" id="KW-0813">Transport</keyword>
<keyword evidence="11 12" id="KW-0449">Lipoprotein</keyword>
<evidence type="ECO:0000313" key="14">
    <source>
        <dbReference type="EMBL" id="CEI82580.1"/>
    </source>
</evidence>
<organism evidence="14 15">
    <name type="scientific">Oceanobacillus oncorhynchi</name>
    <dbReference type="NCBI Taxonomy" id="545501"/>
    <lineage>
        <taxon>Bacteria</taxon>
        <taxon>Bacillati</taxon>
        <taxon>Bacillota</taxon>
        <taxon>Bacilli</taxon>
        <taxon>Bacillales</taxon>
        <taxon>Bacillaceae</taxon>
        <taxon>Oceanobacillus</taxon>
    </lineage>
</organism>
<keyword evidence="6 12" id="KW-0653">Protein transport</keyword>
<comment type="function">
    <text evidence="12">Required for the insertion and/or proper folding and/or complex formation of integral membrane proteins into the membrane. Involved in integration of membrane proteins that insert both dependently and independently of the Sec translocase complex, as well as at least some lipoproteins.</text>
</comment>
<dbReference type="InterPro" id="IPR047196">
    <property type="entry name" value="YidC_ALB_C"/>
</dbReference>